<feature type="domain" description="GS beta-grasp" evidence="6">
    <location>
        <begin position="88"/>
        <end position="171"/>
    </location>
</feature>
<sequence length="519" mass="57725">MRFWIIPSRKQASHINSPYKQLDCPVGRVVNFWRSGLASALHSLRESKFPVRNKTAGSEQRSLPETFCACQETRPMLPPETQRLIEQHGIKYVLAQFVDIHGSSKTKSVPVTGLAMVAEDGAGFAGFAICGMGMEPHGPDFMAKGDLSSLTPVPWQPGYGRVVCIGHVEGKPWPYDSRYVLQKQVERLSQRGWTLNTGLEPEFSLFKRDAAGSLQMVDASDNLDKPCYDYKGLSRSREFLERLTEALQPVGFDIYQIDHEDANGQFEINYTYSDAMESADRFTFFRMAAGEIANDMGMICSFMPKPDPKRAGNGMHFHLSIASASNKNLFHDASDPSGMGLSKMAYHFAAGLLAHGPALCAFAAPTVNSYKRLVVGNSLSGATWAPEFIAFGANNRSAMVRVPYGRLEFRLPDAGCNPYLVSAAIIAAGLDGIDRQLEIDHVCNENLYKLSLEEIAARGIKTLPQSLKEACDALEADPMFAEVLGNEIVGEFIRLKRMEWVEYSRHVSDWEVKRYIEFF</sequence>
<evidence type="ECO:0000256" key="2">
    <source>
        <dbReference type="ARBA" id="ARBA00022741"/>
    </source>
</evidence>
<comment type="similarity">
    <text evidence="4 5">Belongs to the glutamine synthetase family.</text>
</comment>
<dbReference type="InterPro" id="IPR008147">
    <property type="entry name" value="Gln_synt_N"/>
</dbReference>
<dbReference type="SUPFAM" id="SSF55931">
    <property type="entry name" value="Glutamine synthetase/guanido kinase"/>
    <property type="match status" value="1"/>
</dbReference>
<proteinExistence type="inferred from homology"/>
<organism evidence="8 9">
    <name type="scientific">Pseudomonas syringae pv. coriandricola</name>
    <dbReference type="NCBI Taxonomy" id="264453"/>
    <lineage>
        <taxon>Bacteria</taxon>
        <taxon>Pseudomonadati</taxon>
        <taxon>Pseudomonadota</taxon>
        <taxon>Gammaproteobacteria</taxon>
        <taxon>Pseudomonadales</taxon>
        <taxon>Pseudomonadaceae</taxon>
        <taxon>Pseudomonas</taxon>
    </lineage>
</organism>
<dbReference type="Pfam" id="PF00120">
    <property type="entry name" value="Gln-synt_C"/>
    <property type="match status" value="1"/>
</dbReference>
<dbReference type="SUPFAM" id="SSF54368">
    <property type="entry name" value="Glutamine synthetase, N-terminal domain"/>
    <property type="match status" value="1"/>
</dbReference>
<dbReference type="PANTHER" id="PTHR43785">
    <property type="entry name" value="GAMMA-GLUTAMYLPUTRESCINE SYNTHETASE"/>
    <property type="match status" value="1"/>
</dbReference>
<dbReference type="AlphaFoldDB" id="A0A3M4UC52"/>
<evidence type="ECO:0000256" key="4">
    <source>
        <dbReference type="PROSITE-ProRule" id="PRU01330"/>
    </source>
</evidence>
<dbReference type="GO" id="GO:0005524">
    <property type="term" value="F:ATP binding"/>
    <property type="evidence" value="ECO:0007669"/>
    <property type="project" value="UniProtKB-KW"/>
</dbReference>
<dbReference type="InterPro" id="IPR036651">
    <property type="entry name" value="Gln_synt_N_sf"/>
</dbReference>
<dbReference type="Gene3D" id="3.10.20.70">
    <property type="entry name" value="Glutamine synthetase, N-terminal domain"/>
    <property type="match status" value="1"/>
</dbReference>
<dbReference type="PANTHER" id="PTHR43785:SF14">
    <property type="entry name" value="GLUTAMINE SYNTHETASE"/>
    <property type="match status" value="1"/>
</dbReference>
<feature type="domain" description="GS catalytic" evidence="7">
    <location>
        <begin position="177"/>
        <end position="519"/>
    </location>
</feature>
<dbReference type="Proteomes" id="UP000274212">
    <property type="component" value="Unassembled WGS sequence"/>
</dbReference>
<dbReference type="SMART" id="SM01230">
    <property type="entry name" value="Gln-synt_C"/>
    <property type="match status" value="1"/>
</dbReference>
<dbReference type="InterPro" id="IPR008146">
    <property type="entry name" value="Gln_synth_cat_dom"/>
</dbReference>
<name>A0A3M4UC52_9PSED</name>
<evidence type="ECO:0000313" key="9">
    <source>
        <dbReference type="Proteomes" id="UP000274212"/>
    </source>
</evidence>
<dbReference type="GO" id="GO:0004356">
    <property type="term" value="F:glutamine synthetase activity"/>
    <property type="evidence" value="ECO:0007669"/>
    <property type="project" value="InterPro"/>
</dbReference>
<protein>
    <submittedName>
        <fullName evidence="8">Glutamine synthetase, type III</fullName>
    </submittedName>
</protein>
<accession>A0A3M4UC52</accession>
<comment type="caution">
    <text evidence="8">The sequence shown here is derived from an EMBL/GenBank/DDBJ whole genome shotgun (WGS) entry which is preliminary data.</text>
</comment>
<dbReference type="GO" id="GO:0006542">
    <property type="term" value="P:glutamine biosynthetic process"/>
    <property type="evidence" value="ECO:0007669"/>
    <property type="project" value="InterPro"/>
</dbReference>
<keyword evidence="2" id="KW-0547">Nucleotide-binding</keyword>
<dbReference type="InterPro" id="IPR017536">
    <property type="entry name" value="Glutamine_synthetase_typeIII"/>
</dbReference>
<dbReference type="NCBIfam" id="TIGR03105">
    <property type="entry name" value="gln_synth_III"/>
    <property type="match status" value="1"/>
</dbReference>
<dbReference type="PROSITE" id="PS51986">
    <property type="entry name" value="GS_BETA_GRASP"/>
    <property type="match status" value="1"/>
</dbReference>
<evidence type="ECO:0000256" key="5">
    <source>
        <dbReference type="RuleBase" id="RU000384"/>
    </source>
</evidence>
<dbReference type="PROSITE" id="PS51987">
    <property type="entry name" value="GS_CATALYTIC"/>
    <property type="match status" value="1"/>
</dbReference>
<evidence type="ECO:0000259" key="6">
    <source>
        <dbReference type="PROSITE" id="PS51986"/>
    </source>
</evidence>
<keyword evidence="3" id="KW-0067">ATP-binding</keyword>
<keyword evidence="1" id="KW-0436">Ligase</keyword>
<evidence type="ECO:0000259" key="7">
    <source>
        <dbReference type="PROSITE" id="PS51987"/>
    </source>
</evidence>
<dbReference type="InterPro" id="IPR014746">
    <property type="entry name" value="Gln_synth/guanido_kin_cat_dom"/>
</dbReference>
<dbReference type="EMBL" id="RBTT01000176">
    <property type="protein sequence ID" value="RMU08593.1"/>
    <property type="molecule type" value="Genomic_DNA"/>
</dbReference>
<dbReference type="Gene3D" id="3.30.590.10">
    <property type="entry name" value="Glutamine synthetase/guanido kinase, catalytic domain"/>
    <property type="match status" value="1"/>
</dbReference>
<evidence type="ECO:0000256" key="1">
    <source>
        <dbReference type="ARBA" id="ARBA00022598"/>
    </source>
</evidence>
<reference evidence="8 9" key="1">
    <citation type="submission" date="2018-08" db="EMBL/GenBank/DDBJ databases">
        <title>Recombination of ecologically and evolutionarily significant loci maintains genetic cohesion in the Pseudomonas syringae species complex.</title>
        <authorList>
            <person name="Dillon M."/>
            <person name="Thakur S."/>
            <person name="Almeida R.N.D."/>
            <person name="Weir B.S."/>
            <person name="Guttman D.S."/>
        </authorList>
    </citation>
    <scope>NUCLEOTIDE SEQUENCE [LARGE SCALE GENOMIC DNA]</scope>
    <source>
        <strain evidence="8 9">ICMP 9829</strain>
    </source>
</reference>
<evidence type="ECO:0000313" key="8">
    <source>
        <dbReference type="EMBL" id="RMU08593.1"/>
    </source>
</evidence>
<gene>
    <name evidence="8" type="ORF">ALP36_05412</name>
</gene>
<evidence type="ECO:0000256" key="3">
    <source>
        <dbReference type="ARBA" id="ARBA00022840"/>
    </source>
</evidence>